<evidence type="ECO:0000256" key="10">
    <source>
        <dbReference type="ARBA" id="ARBA00023004"/>
    </source>
</evidence>
<keyword evidence="14" id="KW-0449">Lipoprotein</keyword>
<dbReference type="GO" id="GO:0098552">
    <property type="term" value="C:side of membrane"/>
    <property type="evidence" value="ECO:0007669"/>
    <property type="project" value="UniProtKB-KW"/>
</dbReference>
<name>A0A179G4B1_METCM</name>
<feature type="compositionally biased region" description="Low complexity" evidence="16">
    <location>
        <begin position="121"/>
        <end position="132"/>
    </location>
</feature>
<feature type="disulfide bond" evidence="15">
    <location>
        <begin position="41"/>
        <end position="48"/>
    </location>
</feature>
<keyword evidence="13" id="KW-0325">Glycoprotein</keyword>
<dbReference type="KEGG" id="pchm:VFPPC_00054"/>
<accession>A0A179G4B1</accession>
<feature type="domain" description="CFEM" evidence="18">
    <location>
        <begin position="1"/>
        <end position="112"/>
    </location>
</feature>
<keyword evidence="20" id="KW-1185">Reference proteome</keyword>
<keyword evidence="6 15" id="KW-0349">Heme</keyword>
<evidence type="ECO:0000256" key="3">
    <source>
        <dbReference type="ARBA" id="ARBA00010031"/>
    </source>
</evidence>
<dbReference type="STRING" id="1380566.A0A179G4B1"/>
<feature type="region of interest" description="Disordered" evidence="16">
    <location>
        <begin position="88"/>
        <end position="132"/>
    </location>
</feature>
<dbReference type="OrthoDB" id="3767534at2759"/>
<comment type="similarity">
    <text evidence="3">Belongs to the RBT5 family.</text>
</comment>
<dbReference type="InterPro" id="IPR008427">
    <property type="entry name" value="Extracellular_membr_CFEM_dom"/>
</dbReference>
<dbReference type="EMBL" id="LSBJ02000001">
    <property type="protein sequence ID" value="OAQ71979.1"/>
    <property type="molecule type" value="Genomic_DNA"/>
</dbReference>
<keyword evidence="4" id="KW-1003">Cell membrane</keyword>
<keyword evidence="9 17" id="KW-0732">Signal</keyword>
<dbReference type="InterPro" id="IPR051735">
    <property type="entry name" value="CFEM_domain"/>
</dbReference>
<evidence type="ECO:0000256" key="5">
    <source>
        <dbReference type="ARBA" id="ARBA00022525"/>
    </source>
</evidence>
<keyword evidence="12 15" id="KW-1015">Disulfide bond</keyword>
<evidence type="ECO:0000256" key="7">
    <source>
        <dbReference type="ARBA" id="ARBA00022622"/>
    </source>
</evidence>
<keyword evidence="7" id="KW-0336">GPI-anchor</keyword>
<proteinExistence type="inferred from homology"/>
<dbReference type="SMART" id="SM00747">
    <property type="entry name" value="CFEM"/>
    <property type="match status" value="1"/>
</dbReference>
<evidence type="ECO:0000256" key="13">
    <source>
        <dbReference type="ARBA" id="ARBA00023180"/>
    </source>
</evidence>
<evidence type="ECO:0000256" key="8">
    <source>
        <dbReference type="ARBA" id="ARBA00022723"/>
    </source>
</evidence>
<evidence type="ECO:0000256" key="14">
    <source>
        <dbReference type="ARBA" id="ARBA00023288"/>
    </source>
</evidence>
<keyword evidence="10 15" id="KW-0408">Iron</keyword>
<evidence type="ECO:0000259" key="18">
    <source>
        <dbReference type="PROSITE" id="PS52012"/>
    </source>
</evidence>
<evidence type="ECO:0000256" key="12">
    <source>
        <dbReference type="ARBA" id="ARBA00023157"/>
    </source>
</evidence>
<protein>
    <submittedName>
        <fullName evidence="19">Extracellular membrane protein, CFEM domain-containing protein</fullName>
    </submittedName>
</protein>
<evidence type="ECO:0000256" key="15">
    <source>
        <dbReference type="PROSITE-ProRule" id="PRU01356"/>
    </source>
</evidence>
<evidence type="ECO:0000256" key="6">
    <source>
        <dbReference type="ARBA" id="ARBA00022617"/>
    </source>
</evidence>
<dbReference type="PROSITE" id="PS52012">
    <property type="entry name" value="CFEM"/>
    <property type="match status" value="1"/>
</dbReference>
<keyword evidence="11" id="KW-0472">Membrane</keyword>
<dbReference type="GO" id="GO:0005886">
    <property type="term" value="C:plasma membrane"/>
    <property type="evidence" value="ECO:0007669"/>
    <property type="project" value="UniProtKB-SubCell"/>
</dbReference>
<evidence type="ECO:0000256" key="4">
    <source>
        <dbReference type="ARBA" id="ARBA00022475"/>
    </source>
</evidence>
<evidence type="ECO:0000256" key="1">
    <source>
        <dbReference type="ARBA" id="ARBA00004609"/>
    </source>
</evidence>
<evidence type="ECO:0000256" key="2">
    <source>
        <dbReference type="ARBA" id="ARBA00004613"/>
    </source>
</evidence>
<keyword evidence="5" id="KW-0964">Secreted</keyword>
<evidence type="ECO:0000256" key="17">
    <source>
        <dbReference type="SAM" id="SignalP"/>
    </source>
</evidence>
<comment type="caution">
    <text evidence="19">The sequence shown here is derived from an EMBL/GenBank/DDBJ whole genome shotgun (WGS) entry which is preliminary data.</text>
</comment>
<dbReference type="PANTHER" id="PTHR37928">
    <property type="entry name" value="CFEM DOMAIN PROTEIN (AFU_ORTHOLOGUE AFUA_6G14090)"/>
    <property type="match status" value="1"/>
</dbReference>
<dbReference type="Pfam" id="PF05730">
    <property type="entry name" value="CFEM"/>
    <property type="match status" value="1"/>
</dbReference>
<evidence type="ECO:0000256" key="11">
    <source>
        <dbReference type="ARBA" id="ARBA00023136"/>
    </source>
</evidence>
<evidence type="ECO:0000313" key="20">
    <source>
        <dbReference type="Proteomes" id="UP000078397"/>
    </source>
</evidence>
<organism evidence="19 20">
    <name type="scientific">Pochonia chlamydosporia 170</name>
    <dbReference type="NCBI Taxonomy" id="1380566"/>
    <lineage>
        <taxon>Eukaryota</taxon>
        <taxon>Fungi</taxon>
        <taxon>Dikarya</taxon>
        <taxon>Ascomycota</taxon>
        <taxon>Pezizomycotina</taxon>
        <taxon>Sordariomycetes</taxon>
        <taxon>Hypocreomycetidae</taxon>
        <taxon>Hypocreales</taxon>
        <taxon>Clavicipitaceae</taxon>
        <taxon>Pochonia</taxon>
    </lineage>
</organism>
<feature type="signal peptide" evidence="17">
    <location>
        <begin position="1"/>
        <end position="17"/>
    </location>
</feature>
<dbReference type="Proteomes" id="UP000078397">
    <property type="component" value="Unassembled WGS sequence"/>
</dbReference>
<feature type="binding site" description="axial binding residue" evidence="15">
    <location>
        <position position="45"/>
    </location>
    <ligand>
        <name>heme</name>
        <dbReference type="ChEBI" id="CHEBI:30413"/>
    </ligand>
    <ligandPart>
        <name>Fe</name>
        <dbReference type="ChEBI" id="CHEBI:18248"/>
    </ligandPart>
</feature>
<gene>
    <name evidence="19" type="ORF">VFPPC_00054</name>
</gene>
<dbReference type="RefSeq" id="XP_018148062.1">
    <property type="nucleotide sequence ID" value="XM_018280152.1"/>
</dbReference>
<evidence type="ECO:0000256" key="9">
    <source>
        <dbReference type="ARBA" id="ARBA00022729"/>
    </source>
</evidence>
<comment type="subcellular location">
    <subcellularLocation>
        <location evidence="1">Cell membrane</location>
        <topology evidence="1">Lipid-anchor</topology>
        <topology evidence="1">GPI-anchor</topology>
    </subcellularLocation>
    <subcellularLocation>
        <location evidence="2">Secreted</location>
    </subcellularLocation>
</comment>
<evidence type="ECO:0000313" key="19">
    <source>
        <dbReference type="EMBL" id="OAQ71979.1"/>
    </source>
</evidence>
<evidence type="ECO:0000256" key="16">
    <source>
        <dbReference type="SAM" id="MobiDB-lite"/>
    </source>
</evidence>
<feature type="chain" id="PRO_5008102331" evidence="17">
    <location>
        <begin position="18"/>
        <end position="157"/>
    </location>
</feature>
<dbReference type="GeneID" id="28844146"/>
<reference evidence="19 20" key="1">
    <citation type="journal article" date="2016" name="PLoS Pathog.">
        <title>Biosynthesis of antibiotic leucinostatins in bio-control fungus Purpureocillium lilacinum and their inhibition on phytophthora revealed by genome mining.</title>
        <authorList>
            <person name="Wang G."/>
            <person name="Liu Z."/>
            <person name="Lin R."/>
            <person name="Li E."/>
            <person name="Mao Z."/>
            <person name="Ling J."/>
            <person name="Yang Y."/>
            <person name="Yin W.B."/>
            <person name="Xie B."/>
        </authorList>
    </citation>
    <scope>NUCLEOTIDE SEQUENCE [LARGE SCALE GENOMIC DNA]</scope>
    <source>
        <strain evidence="19">170</strain>
    </source>
</reference>
<dbReference type="AlphaFoldDB" id="A0A179G4B1"/>
<comment type="caution">
    <text evidence="15">Lacks conserved residue(s) required for the propagation of feature annotation.</text>
</comment>
<sequence>MKFITLASLAMATVAVGQSLADLPSCALPCLNDAVKQSTTCSATDVACICKKFDAIQGAAAGCILKACGQDVALNKVLPATQKLCANAGSGSGTGKPEPTTAQQPTSTGTVAPVPEPTEEPTPTTGSPTSPPVVTAGAAAFAPMGGLAMLAAAVLAL</sequence>
<keyword evidence="8 15" id="KW-0479">Metal-binding</keyword>
<dbReference type="GO" id="GO:0046872">
    <property type="term" value="F:metal ion binding"/>
    <property type="evidence" value="ECO:0007669"/>
    <property type="project" value="UniProtKB-UniRule"/>
</dbReference>
<dbReference type="PANTHER" id="PTHR37928:SF2">
    <property type="entry name" value="GPI ANCHORED CFEM DOMAIN PROTEIN (AFU_ORTHOLOGUE AFUA_6G10580)"/>
    <property type="match status" value="1"/>
</dbReference>
<dbReference type="GO" id="GO:0005576">
    <property type="term" value="C:extracellular region"/>
    <property type="evidence" value="ECO:0007669"/>
    <property type="project" value="UniProtKB-SubCell"/>
</dbReference>